<keyword evidence="3" id="KW-0436">Ligase</keyword>
<dbReference type="Gene3D" id="2.40.50.140">
    <property type="entry name" value="Nucleic acid-binding proteins"/>
    <property type="match status" value="1"/>
</dbReference>
<dbReference type="Proteomes" id="UP000183208">
    <property type="component" value="Unassembled WGS sequence"/>
</dbReference>
<dbReference type="InterPro" id="IPR012309">
    <property type="entry name" value="DNA_ligase_ATP-dep_C"/>
</dbReference>
<dbReference type="InterPro" id="IPR050191">
    <property type="entry name" value="ATP-dep_DNA_ligase"/>
</dbReference>
<dbReference type="PANTHER" id="PTHR45674">
    <property type="entry name" value="DNA LIGASE 1/3 FAMILY MEMBER"/>
    <property type="match status" value="1"/>
</dbReference>
<dbReference type="InterPro" id="IPR012310">
    <property type="entry name" value="DNA_ligase_ATP-dep_cent"/>
</dbReference>
<feature type="domain" description="ATP-dependent DNA ligase family profile" evidence="5">
    <location>
        <begin position="123"/>
        <end position="244"/>
    </location>
</feature>
<dbReference type="Gene3D" id="3.30.1490.70">
    <property type="match status" value="1"/>
</dbReference>
<dbReference type="SUPFAM" id="SSF50249">
    <property type="entry name" value="Nucleic acid-binding proteins"/>
    <property type="match status" value="1"/>
</dbReference>
<name>A0A1H4RWX8_9BRAD</name>
<dbReference type="InterPro" id="IPR012340">
    <property type="entry name" value="NA-bd_OB-fold"/>
</dbReference>
<dbReference type="GO" id="GO:0005524">
    <property type="term" value="F:ATP binding"/>
    <property type="evidence" value="ECO:0007669"/>
    <property type="project" value="InterPro"/>
</dbReference>
<comment type="catalytic activity">
    <reaction evidence="4">
        <text>ATP + (deoxyribonucleotide)n-3'-hydroxyl + 5'-phospho-(deoxyribonucleotide)m = (deoxyribonucleotide)n+m + AMP + diphosphate.</text>
        <dbReference type="EC" id="6.5.1.1"/>
    </reaction>
</comment>
<sequence>MVNCTLSSAFLPGAVGGVFFVSSVVRSKNEMPGFIKPQLATLKARAPQGQQWIHEIKLDGYRVQVHVNKGKRKVFTRNGLDWTKRFSQFAGALDISGQAILDGEVVVIHEGRTNFSELQADLAAGRQDRLVYYAFDLLWRDGDLRKLPQIERKQALRGLMGENGIEPPIVYSEHLIGDGQEMFEHAAKLNWEGIISKRADAPYRSERTEAWQKIKTVQKGKFPVIGFVKDPTGVAALYLGKREGKDLVYMGKVGTGWTRTVSSQIRKQLDTVVSPKSKLTKPIKKTKAVWVEPSFTAEVEYRDITSEGLLRQSSFKGLEPK</sequence>
<dbReference type="SUPFAM" id="SSF56091">
    <property type="entry name" value="DNA ligase/mRNA capping enzyme, catalytic domain"/>
    <property type="match status" value="1"/>
</dbReference>
<dbReference type="GO" id="GO:0003910">
    <property type="term" value="F:DNA ligase (ATP) activity"/>
    <property type="evidence" value="ECO:0007669"/>
    <property type="project" value="UniProtKB-EC"/>
</dbReference>
<reference evidence="6 7" key="1">
    <citation type="submission" date="2016-10" db="EMBL/GenBank/DDBJ databases">
        <authorList>
            <person name="de Groot N.N."/>
        </authorList>
    </citation>
    <scope>NUCLEOTIDE SEQUENCE [LARGE SCALE GENOMIC DNA]</scope>
    <source>
        <strain evidence="6 7">GAS522</strain>
    </source>
</reference>
<evidence type="ECO:0000259" key="5">
    <source>
        <dbReference type="PROSITE" id="PS50160"/>
    </source>
</evidence>
<evidence type="ECO:0000256" key="3">
    <source>
        <dbReference type="ARBA" id="ARBA00022598"/>
    </source>
</evidence>
<dbReference type="CDD" id="cd07906">
    <property type="entry name" value="Adenylation_DNA_ligase_LigD_LigC"/>
    <property type="match status" value="1"/>
</dbReference>
<dbReference type="AlphaFoldDB" id="A0A1H4RWX8"/>
<evidence type="ECO:0000256" key="1">
    <source>
        <dbReference type="ARBA" id="ARBA00007572"/>
    </source>
</evidence>
<organism evidence="6 7">
    <name type="scientific">Bradyrhizobium lablabi</name>
    <dbReference type="NCBI Taxonomy" id="722472"/>
    <lineage>
        <taxon>Bacteria</taxon>
        <taxon>Pseudomonadati</taxon>
        <taxon>Pseudomonadota</taxon>
        <taxon>Alphaproteobacteria</taxon>
        <taxon>Hyphomicrobiales</taxon>
        <taxon>Nitrobacteraceae</taxon>
        <taxon>Bradyrhizobium</taxon>
    </lineage>
</organism>
<dbReference type="GO" id="GO:0006310">
    <property type="term" value="P:DNA recombination"/>
    <property type="evidence" value="ECO:0007669"/>
    <property type="project" value="InterPro"/>
</dbReference>
<evidence type="ECO:0000256" key="4">
    <source>
        <dbReference type="ARBA" id="ARBA00034003"/>
    </source>
</evidence>
<dbReference type="InterPro" id="IPR014146">
    <property type="entry name" value="LigD_ligase_dom"/>
</dbReference>
<dbReference type="CDD" id="cd07971">
    <property type="entry name" value="OBF_DNA_ligase_LigD"/>
    <property type="match status" value="1"/>
</dbReference>
<dbReference type="Gene3D" id="3.30.470.30">
    <property type="entry name" value="DNA ligase/mRNA capping enzyme"/>
    <property type="match status" value="1"/>
</dbReference>
<dbReference type="PROSITE" id="PS50160">
    <property type="entry name" value="DNA_LIGASE_A3"/>
    <property type="match status" value="1"/>
</dbReference>
<evidence type="ECO:0000256" key="2">
    <source>
        <dbReference type="ARBA" id="ARBA00012727"/>
    </source>
</evidence>
<dbReference type="EMBL" id="FNTI01000001">
    <property type="protein sequence ID" value="SEC36091.1"/>
    <property type="molecule type" value="Genomic_DNA"/>
</dbReference>
<dbReference type="NCBIfam" id="TIGR02779">
    <property type="entry name" value="NHEJ_ligase_lig"/>
    <property type="match status" value="1"/>
</dbReference>
<protein>
    <recommendedName>
        <fullName evidence="2">DNA ligase (ATP)</fullName>
        <ecNumber evidence="2">6.5.1.1</ecNumber>
    </recommendedName>
</protein>
<dbReference type="PANTHER" id="PTHR45674:SF4">
    <property type="entry name" value="DNA LIGASE 1"/>
    <property type="match status" value="1"/>
</dbReference>
<dbReference type="EC" id="6.5.1.1" evidence="2"/>
<comment type="similarity">
    <text evidence="1">Belongs to the ATP-dependent DNA ligase family.</text>
</comment>
<proteinExistence type="inferred from homology"/>
<accession>A0A1H4RWX8</accession>
<evidence type="ECO:0000313" key="6">
    <source>
        <dbReference type="EMBL" id="SEC36091.1"/>
    </source>
</evidence>
<dbReference type="GO" id="GO:0006281">
    <property type="term" value="P:DNA repair"/>
    <property type="evidence" value="ECO:0007669"/>
    <property type="project" value="InterPro"/>
</dbReference>
<gene>
    <name evidence="6" type="ORF">SAMN05444171_1229</name>
</gene>
<evidence type="ECO:0000313" key="7">
    <source>
        <dbReference type="Proteomes" id="UP000183208"/>
    </source>
</evidence>
<dbReference type="Pfam" id="PF04679">
    <property type="entry name" value="DNA_ligase_A_C"/>
    <property type="match status" value="1"/>
</dbReference>
<dbReference type="Pfam" id="PF01068">
    <property type="entry name" value="DNA_ligase_A_M"/>
    <property type="match status" value="1"/>
</dbReference>